<dbReference type="GO" id="GO:0016787">
    <property type="term" value="F:hydrolase activity"/>
    <property type="evidence" value="ECO:0007669"/>
    <property type="project" value="UniProtKB-KW"/>
</dbReference>
<feature type="domain" description="Serine aminopeptidase S33" evidence="1">
    <location>
        <begin position="70"/>
        <end position="246"/>
    </location>
</feature>
<dbReference type="InterPro" id="IPR000073">
    <property type="entry name" value="AB_hydrolase_1"/>
</dbReference>
<evidence type="ECO:0000259" key="1">
    <source>
        <dbReference type="Pfam" id="PF12146"/>
    </source>
</evidence>
<dbReference type="AlphaFoldDB" id="A0AA43GNN9"/>
<comment type="caution">
    <text evidence="2">The sequence shown here is derived from an EMBL/GenBank/DDBJ whole genome shotgun (WGS) entry which is preliminary data.</text>
</comment>
<proteinExistence type="predicted"/>
<dbReference type="Pfam" id="PF12146">
    <property type="entry name" value="Hydrolase_4"/>
    <property type="match status" value="1"/>
</dbReference>
<dbReference type="InterPro" id="IPR022742">
    <property type="entry name" value="Hydrolase_4"/>
</dbReference>
<evidence type="ECO:0000313" key="3">
    <source>
        <dbReference type="Proteomes" id="UP001159387"/>
    </source>
</evidence>
<keyword evidence="3" id="KW-1185">Reference proteome</keyword>
<keyword evidence="2" id="KW-0378">Hydrolase</keyword>
<dbReference type="SUPFAM" id="SSF53474">
    <property type="entry name" value="alpha/beta-Hydrolases"/>
    <property type="match status" value="1"/>
</dbReference>
<dbReference type="RefSeq" id="WP_280653079.1">
    <property type="nucleotide sequence ID" value="NZ_JANQDH010000012.1"/>
</dbReference>
<dbReference type="PANTHER" id="PTHR22753:SF48">
    <property type="entry name" value="PHOSPHOLIPID_GLYCEROL ACYLTRANSFERASE DOMAIN-CONTAINING PROTEIN"/>
    <property type="match status" value="1"/>
</dbReference>
<protein>
    <submittedName>
        <fullName evidence="2">Alpha/beta hydrolase</fullName>
    </submittedName>
</protein>
<organism evidence="2 3">
    <name type="scientific">Chrysosporum bergii ANA360D</name>
    <dbReference type="NCBI Taxonomy" id="617107"/>
    <lineage>
        <taxon>Bacteria</taxon>
        <taxon>Bacillati</taxon>
        <taxon>Cyanobacteriota</taxon>
        <taxon>Cyanophyceae</taxon>
        <taxon>Nostocales</taxon>
        <taxon>Nodulariaceae</taxon>
        <taxon>Chrysosporum</taxon>
    </lineage>
</organism>
<reference evidence="2 3" key="1">
    <citation type="journal article" date="2023" name="J. Phycol.">
        <title>Chrysosporum ovalisporum is synonymous with the true-branching cyanobacterium Umezakia natans (Nostocales/Aphanizomenonaceae).</title>
        <authorList>
            <person name="McGregor G.B."/>
            <person name="Sendall B.C."/>
            <person name="Niiyama Y."/>
            <person name="Tuji A."/>
            <person name="Willis A."/>
        </authorList>
    </citation>
    <scope>NUCLEOTIDE SEQUENCE [LARGE SCALE GENOMIC DNA]</scope>
    <source>
        <strain evidence="2 3">ANA360D</strain>
    </source>
</reference>
<sequence length="291" mass="32903">MAKVELKPCFLTPNRVQMQYPLFVYLPGLDGTGQLLRSQTAGLELGFDVRCLAIPRQDLATWDVLSNHVLDLIHAELEKSSHRPVYLCGESFGGCLAMKVATQAPQLFKRIILVNPASAFQLRPWLMWSSQLTYFVPECFYDVGALGLLPFLASLPRIPRNVRYELLKTMRSVPPATVNWRLSLLKEFSIAENQLRHLTQSVLLIAGGGDRLLPSVNEAKRLVSILPKSKMLVLPNSGHACLLEKDVNLYKIMYDNNFLENTCQVSNWRDMMPNPGIKHLLDQSFPLNQQN</sequence>
<accession>A0AA43GNN9</accession>
<name>A0AA43GNN9_9CYAN</name>
<gene>
    <name evidence="2" type="ORF">NWP17_01140</name>
</gene>
<dbReference type="Proteomes" id="UP001159387">
    <property type="component" value="Unassembled WGS sequence"/>
</dbReference>
<dbReference type="EMBL" id="JANQDH010000012">
    <property type="protein sequence ID" value="MDH6059060.1"/>
    <property type="molecule type" value="Genomic_DNA"/>
</dbReference>
<dbReference type="InterPro" id="IPR029058">
    <property type="entry name" value="AB_hydrolase_fold"/>
</dbReference>
<dbReference type="PRINTS" id="PR00111">
    <property type="entry name" value="ABHYDROLASE"/>
</dbReference>
<dbReference type="GO" id="GO:0016020">
    <property type="term" value="C:membrane"/>
    <property type="evidence" value="ECO:0007669"/>
    <property type="project" value="TreeGrafter"/>
</dbReference>
<evidence type="ECO:0000313" key="2">
    <source>
        <dbReference type="EMBL" id="MDH6059060.1"/>
    </source>
</evidence>
<dbReference type="PANTHER" id="PTHR22753">
    <property type="entry name" value="TRANSMEMBRANE PROTEIN 68"/>
    <property type="match status" value="1"/>
</dbReference>
<dbReference type="Gene3D" id="3.40.50.1820">
    <property type="entry name" value="alpha/beta hydrolase"/>
    <property type="match status" value="1"/>
</dbReference>